<feature type="domain" description="DUF58" evidence="2">
    <location>
        <begin position="204"/>
        <end position="370"/>
    </location>
</feature>
<dbReference type="Pfam" id="PF01882">
    <property type="entry name" value="DUF58"/>
    <property type="match status" value="1"/>
</dbReference>
<dbReference type="Proteomes" id="UP000319499">
    <property type="component" value="Unassembled WGS sequence"/>
</dbReference>
<proteinExistence type="predicted"/>
<dbReference type="EMBL" id="SELH01000016">
    <property type="protein sequence ID" value="TWP29075.1"/>
    <property type="molecule type" value="Genomic_DNA"/>
</dbReference>
<evidence type="ECO:0000256" key="1">
    <source>
        <dbReference type="SAM" id="Phobius"/>
    </source>
</evidence>
<keyword evidence="1" id="KW-0472">Membrane</keyword>
<dbReference type="InterPro" id="IPR002881">
    <property type="entry name" value="DUF58"/>
</dbReference>
<dbReference type="RefSeq" id="WP_146292111.1">
    <property type="nucleotide sequence ID" value="NZ_SELH01000016.1"/>
</dbReference>
<dbReference type="PANTHER" id="PTHR33608">
    <property type="entry name" value="BLL2464 PROTEIN"/>
    <property type="match status" value="1"/>
</dbReference>
<gene>
    <name evidence="3" type="ORF">ETU09_04335</name>
</gene>
<keyword evidence="1" id="KW-0812">Transmembrane</keyword>
<name>A0A563DFX0_9FLAO</name>
<dbReference type="OrthoDB" id="845740at2"/>
<sequence>MLKFFKSLYLTQRLFLILLGFVLAFILANFIEPLFILVKYLFLLYFLAIIADMFLLYLVKNGIRANRLLPEKFSNGDDNPVHITFENLYNFHVSLSVIDEIPIQFQIRNFLFKVKLKKGECKEYTYQIHPTKRGVYKFGKLNVYAESILGLVKKRYIFEEGKDIAVYPSFLQLQKYDLLAFTNRLHEYGVKKIRKVGNTMEFEQIRDYVYGDDIRNINWKATAKRNQLMINQFQDERSQPVYSVIDKGRVMLMPFNGLSLLDYSINASLVISNVALQKNDKAGLFTFSRKIENKIVAERRKSQMELILNTLYNIRTDFAESDFGRLYGNIKRTINQRSLILLFTNFENMDSMQRQLPYLKAIANNHLLIVIFFKNVELKKLIHQPAKNTREIYQKVIAEKFAFDKELIVKELKKNGIQSILTEPEKLTINTINKYLELKARGTI</sequence>
<evidence type="ECO:0000313" key="4">
    <source>
        <dbReference type="Proteomes" id="UP000319499"/>
    </source>
</evidence>
<keyword evidence="4" id="KW-1185">Reference proteome</keyword>
<feature type="transmembrane region" description="Helical" evidence="1">
    <location>
        <begin position="37"/>
        <end position="59"/>
    </location>
</feature>
<keyword evidence="1" id="KW-1133">Transmembrane helix</keyword>
<dbReference type="AlphaFoldDB" id="A0A563DFX0"/>
<evidence type="ECO:0000259" key="2">
    <source>
        <dbReference type="Pfam" id="PF01882"/>
    </source>
</evidence>
<comment type="caution">
    <text evidence="3">The sequence shown here is derived from an EMBL/GenBank/DDBJ whole genome shotgun (WGS) entry which is preliminary data.</text>
</comment>
<protein>
    <submittedName>
        <fullName evidence="3">DUF58 domain-containing protein</fullName>
    </submittedName>
</protein>
<accession>A0A563DFX0</accession>
<evidence type="ECO:0000313" key="3">
    <source>
        <dbReference type="EMBL" id="TWP29075.1"/>
    </source>
</evidence>
<reference evidence="3 4" key="1">
    <citation type="submission" date="2019-02" db="EMBL/GenBank/DDBJ databases">
        <title>Apibacter muscae sp. nov.: a novel member of the house fly microbiota.</title>
        <authorList>
            <person name="Park R."/>
        </authorList>
    </citation>
    <scope>NUCLEOTIDE SEQUENCE [LARGE SCALE GENOMIC DNA]</scope>
    <source>
        <strain evidence="3 4">AL1</strain>
    </source>
</reference>
<feature type="transmembrane region" description="Helical" evidence="1">
    <location>
        <begin position="12"/>
        <end position="31"/>
    </location>
</feature>
<dbReference type="PANTHER" id="PTHR33608:SF3">
    <property type="entry name" value="SLR2013 PROTEIN"/>
    <property type="match status" value="1"/>
</dbReference>
<organism evidence="3 4">
    <name type="scientific">Apibacter muscae</name>
    <dbReference type="NCBI Taxonomy" id="2509004"/>
    <lineage>
        <taxon>Bacteria</taxon>
        <taxon>Pseudomonadati</taxon>
        <taxon>Bacteroidota</taxon>
        <taxon>Flavobacteriia</taxon>
        <taxon>Flavobacteriales</taxon>
        <taxon>Weeksellaceae</taxon>
        <taxon>Apibacter</taxon>
    </lineage>
</organism>